<dbReference type="AlphaFoldDB" id="A0A853BYL3"/>
<dbReference type="InterPro" id="IPR051400">
    <property type="entry name" value="HAD-like_hydrolase"/>
</dbReference>
<evidence type="ECO:0000256" key="3">
    <source>
        <dbReference type="ARBA" id="ARBA00022842"/>
    </source>
</evidence>
<dbReference type="SUPFAM" id="SSF56784">
    <property type="entry name" value="HAD-like"/>
    <property type="match status" value="1"/>
</dbReference>
<dbReference type="Gene3D" id="3.40.50.1000">
    <property type="entry name" value="HAD superfamily/HAD-like"/>
    <property type="match status" value="1"/>
</dbReference>
<comment type="cofactor">
    <cofactor evidence="1">
        <name>Mg(2+)</name>
        <dbReference type="ChEBI" id="CHEBI:18420"/>
    </cofactor>
</comment>
<dbReference type="InterPro" id="IPR006439">
    <property type="entry name" value="HAD-SF_hydro_IA"/>
</dbReference>
<dbReference type="InterPro" id="IPR023214">
    <property type="entry name" value="HAD_sf"/>
</dbReference>
<dbReference type="EMBL" id="JACCFP010000001">
    <property type="protein sequence ID" value="NYI99507.1"/>
    <property type="molecule type" value="Genomic_DNA"/>
</dbReference>
<proteinExistence type="predicted"/>
<keyword evidence="3" id="KW-0460">Magnesium</keyword>
<gene>
    <name evidence="4" type="ORF">HNR19_000206</name>
</gene>
<dbReference type="NCBIfam" id="TIGR01549">
    <property type="entry name" value="HAD-SF-IA-v1"/>
    <property type="match status" value="1"/>
</dbReference>
<keyword evidence="2 4" id="KW-0378">Hydrolase</keyword>
<comment type="caution">
    <text evidence="4">The sequence shown here is derived from an EMBL/GenBank/DDBJ whole genome shotgun (WGS) entry which is preliminary data.</text>
</comment>
<evidence type="ECO:0000256" key="1">
    <source>
        <dbReference type="ARBA" id="ARBA00001946"/>
    </source>
</evidence>
<sequence>MVTGGVLFDLDGTLFDHRSAAERGVRAWLASLGLDGEIEEQVDRWFALETLHHERFQRGEISHVEHRRARIRAFFPQQDLARDAVADDTFAGYLGFYRAAWSAFADAAAALESALAAGLPVGILTNGEQSVQETKVRRTGLGSYGVPVVASSSLAAAKPDARAFHAACEAIGVAPERCVMVGDSLRHDVRGATDAGLAGVLVDRYGRYDRRPADVAGVRRIRSLAELAWT</sequence>
<dbReference type="SFLD" id="SFLDS00003">
    <property type="entry name" value="Haloacid_Dehalogenase"/>
    <property type="match status" value="1"/>
</dbReference>
<accession>A0A853BYL3</accession>
<dbReference type="PANTHER" id="PTHR46470">
    <property type="entry name" value="N-ACYLNEURAMINATE-9-PHOSPHATASE"/>
    <property type="match status" value="1"/>
</dbReference>
<dbReference type="GO" id="GO:0016787">
    <property type="term" value="F:hydrolase activity"/>
    <property type="evidence" value="ECO:0007669"/>
    <property type="project" value="UniProtKB-KW"/>
</dbReference>
<evidence type="ECO:0000256" key="2">
    <source>
        <dbReference type="ARBA" id="ARBA00022801"/>
    </source>
</evidence>
<dbReference type="Proteomes" id="UP000530424">
    <property type="component" value="Unassembled WGS sequence"/>
</dbReference>
<dbReference type="Pfam" id="PF00702">
    <property type="entry name" value="Hydrolase"/>
    <property type="match status" value="1"/>
</dbReference>
<name>A0A853BYL3_9ACTN</name>
<dbReference type="RefSeq" id="WP_179666149.1">
    <property type="nucleotide sequence ID" value="NZ_JACCFP010000001.1"/>
</dbReference>
<keyword evidence="5" id="KW-1185">Reference proteome</keyword>
<dbReference type="PANTHER" id="PTHR46470:SF4">
    <property type="entry name" value="5-AMINO-6-(5-PHOSPHO-D-RIBITYLAMINO)URACIL PHOSPHATASE YIGB"/>
    <property type="match status" value="1"/>
</dbReference>
<dbReference type="PRINTS" id="PR00413">
    <property type="entry name" value="HADHALOGNASE"/>
</dbReference>
<dbReference type="InterPro" id="IPR036412">
    <property type="entry name" value="HAD-like_sf"/>
</dbReference>
<dbReference type="GO" id="GO:0044281">
    <property type="term" value="P:small molecule metabolic process"/>
    <property type="evidence" value="ECO:0007669"/>
    <property type="project" value="UniProtKB-ARBA"/>
</dbReference>
<organism evidence="4 5">
    <name type="scientific">Nocardioides thalensis</name>
    <dbReference type="NCBI Taxonomy" id="1914755"/>
    <lineage>
        <taxon>Bacteria</taxon>
        <taxon>Bacillati</taxon>
        <taxon>Actinomycetota</taxon>
        <taxon>Actinomycetes</taxon>
        <taxon>Propionibacteriales</taxon>
        <taxon>Nocardioidaceae</taxon>
        <taxon>Nocardioides</taxon>
    </lineage>
</organism>
<reference evidence="4 5" key="1">
    <citation type="submission" date="2020-07" db="EMBL/GenBank/DDBJ databases">
        <title>Sequencing the genomes of 1000 actinobacteria strains.</title>
        <authorList>
            <person name="Klenk H.-P."/>
        </authorList>
    </citation>
    <scope>NUCLEOTIDE SEQUENCE [LARGE SCALE GENOMIC DNA]</scope>
    <source>
        <strain evidence="4 5">DSM 103833</strain>
    </source>
</reference>
<evidence type="ECO:0000313" key="4">
    <source>
        <dbReference type="EMBL" id="NYI99507.1"/>
    </source>
</evidence>
<protein>
    <submittedName>
        <fullName evidence="4">Putative hydrolase of the HAD superfamily</fullName>
    </submittedName>
</protein>
<dbReference type="Gene3D" id="1.20.120.1600">
    <property type="match status" value="1"/>
</dbReference>
<evidence type="ECO:0000313" key="5">
    <source>
        <dbReference type="Proteomes" id="UP000530424"/>
    </source>
</evidence>
<dbReference type="SFLD" id="SFLDG01129">
    <property type="entry name" value="C1.5:_HAD__Beta-PGM__Phosphata"/>
    <property type="match status" value="1"/>
</dbReference>